<sequence length="398" mass="43497">MSFWNSPLITSVAFHPRPHAMNSALVPNAIDGTFTSSTISLGYRFYRPSSQPDSYESVILLFHGNAEIAPDYDSASKELSAMKSPAALLVVDYRGYGWSSGEPSLTSLLSDAELVASQLGSVPKLNPSVPVVLFGRSLGSQCAIHLANKFPDRFSGLVLESSFHAILQLPSVKTLAMMLPGGAGMLNMLPEIFHSLDKIKHLQSMPVMVIHGTDDEIAPLEQAKELFQACSSTNKKFQQLPNAGHNDLVHRHRTTYYAALEILLKDAITFASASSVVQECNALLLSKQYDAVVVKGVDLLQSDRLSEASQCLLLEYVAKASWHKDDMNAVVKYSTRLLNRQPNHINGLCLRAKAYDKLQDFESFYEDVLALSDHLGGPAGATKESTAMALLAIHCWTV</sequence>
<dbReference type="InterPro" id="IPR022742">
    <property type="entry name" value="Hydrolase_4"/>
</dbReference>
<keyword evidence="3" id="KW-1185">Reference proteome</keyword>
<organism evidence="2 3">
    <name type="scientific">Aphanomyces euteiches</name>
    <dbReference type="NCBI Taxonomy" id="100861"/>
    <lineage>
        <taxon>Eukaryota</taxon>
        <taxon>Sar</taxon>
        <taxon>Stramenopiles</taxon>
        <taxon>Oomycota</taxon>
        <taxon>Saprolegniomycetes</taxon>
        <taxon>Saprolegniales</taxon>
        <taxon>Verrucalvaceae</taxon>
        <taxon>Aphanomyces</taxon>
    </lineage>
</organism>
<name>A0A6G0XR82_9STRA</name>
<comment type="caution">
    <text evidence="2">The sequence shown here is derived from an EMBL/GenBank/DDBJ whole genome shotgun (WGS) entry which is preliminary data.</text>
</comment>
<dbReference type="Pfam" id="PF12146">
    <property type="entry name" value="Hydrolase_4"/>
    <property type="match status" value="1"/>
</dbReference>
<dbReference type="Gene3D" id="3.40.50.1820">
    <property type="entry name" value="alpha/beta hydrolase"/>
    <property type="match status" value="1"/>
</dbReference>
<dbReference type="Proteomes" id="UP000481153">
    <property type="component" value="Unassembled WGS sequence"/>
</dbReference>
<evidence type="ECO:0000259" key="1">
    <source>
        <dbReference type="Pfam" id="PF12146"/>
    </source>
</evidence>
<accession>A0A6G0XR82</accession>
<reference evidence="2 3" key="1">
    <citation type="submission" date="2019-07" db="EMBL/GenBank/DDBJ databases">
        <title>Genomics analysis of Aphanomyces spp. identifies a new class of oomycete effector associated with host adaptation.</title>
        <authorList>
            <person name="Gaulin E."/>
        </authorList>
    </citation>
    <scope>NUCLEOTIDE SEQUENCE [LARGE SCALE GENOMIC DNA]</scope>
    <source>
        <strain evidence="2 3">ATCC 201684</strain>
    </source>
</reference>
<proteinExistence type="predicted"/>
<dbReference type="InterPro" id="IPR029058">
    <property type="entry name" value="AB_hydrolase_fold"/>
</dbReference>
<dbReference type="SUPFAM" id="SSF53474">
    <property type="entry name" value="alpha/beta-Hydrolases"/>
    <property type="match status" value="1"/>
</dbReference>
<feature type="domain" description="Serine aminopeptidase S33" evidence="1">
    <location>
        <begin position="56"/>
        <end position="175"/>
    </location>
</feature>
<evidence type="ECO:0000313" key="2">
    <source>
        <dbReference type="EMBL" id="KAF0743064.1"/>
    </source>
</evidence>
<dbReference type="PANTHER" id="PTHR12277:SF81">
    <property type="entry name" value="PROTEIN ABHD13"/>
    <property type="match status" value="1"/>
</dbReference>
<dbReference type="EMBL" id="VJMJ01000022">
    <property type="protein sequence ID" value="KAF0743064.1"/>
    <property type="molecule type" value="Genomic_DNA"/>
</dbReference>
<protein>
    <recommendedName>
        <fullName evidence="1">Serine aminopeptidase S33 domain-containing protein</fullName>
    </recommendedName>
</protein>
<dbReference type="AlphaFoldDB" id="A0A6G0XR82"/>
<gene>
    <name evidence="2" type="ORF">Ae201684_002122</name>
</gene>
<dbReference type="PANTHER" id="PTHR12277">
    <property type="entry name" value="ALPHA/BETA HYDROLASE DOMAIN-CONTAINING PROTEIN"/>
    <property type="match status" value="1"/>
</dbReference>
<evidence type="ECO:0000313" key="3">
    <source>
        <dbReference type="Proteomes" id="UP000481153"/>
    </source>
</evidence>
<dbReference type="VEuPathDB" id="FungiDB:AeMF1_015789"/>